<dbReference type="GO" id="GO:0042742">
    <property type="term" value="P:defense response to bacterium"/>
    <property type="evidence" value="ECO:0007669"/>
    <property type="project" value="UniProtKB-UniRule"/>
</dbReference>
<proteinExistence type="inferred from homology"/>
<reference evidence="11" key="1">
    <citation type="submission" date="2018-10" db="EMBL/GenBank/DDBJ databases">
        <title>De novo assembly of a Great Dane genome.</title>
        <authorList>
            <person name="Kidd J.M."/>
            <person name="Pendleton A.L."/>
            <person name="Shen F."/>
            <person name="Emery S."/>
        </authorList>
    </citation>
    <scope>NUCLEOTIDE SEQUENCE [LARGE SCALE GENOMIC DNA]</scope>
    <source>
        <strain evidence="11">Great Dane</strain>
    </source>
</reference>
<dbReference type="AlphaFoldDB" id="A0A8C0Z3I5"/>
<evidence type="ECO:0000313" key="11">
    <source>
        <dbReference type="Ensembl" id="ENSCAFP00040034275.1"/>
    </source>
</evidence>
<dbReference type="GO" id="GO:0005576">
    <property type="term" value="C:extracellular region"/>
    <property type="evidence" value="ECO:0007669"/>
    <property type="project" value="UniProtKB-SubCell"/>
</dbReference>
<dbReference type="Pfam" id="PF13841">
    <property type="entry name" value="Defensin_beta_2"/>
    <property type="match status" value="1"/>
</dbReference>
<sequence length="99" mass="11392">MKAFLLTLAALVLLSQVTSGSAEKCWNLRGSCREKCIKNEKLYIFCTSGKLCCLKPKFQPNMLQRNRKDNPKICLELQKILNIQSNLDKEEQSWKHCTS</sequence>
<keyword evidence="7 9" id="KW-0044">Antibiotic</keyword>
<dbReference type="GeneID" id="403504"/>
<evidence type="ECO:0000256" key="3">
    <source>
        <dbReference type="ARBA" id="ARBA00022525"/>
    </source>
</evidence>
<dbReference type="Gene3D" id="3.10.360.10">
    <property type="entry name" value="Antimicrobial Peptide, Beta-defensin 2, Chain A"/>
    <property type="match status" value="1"/>
</dbReference>
<feature type="signal peptide" evidence="9">
    <location>
        <begin position="1"/>
        <end position="22"/>
    </location>
</feature>
<evidence type="ECO:0000313" key="12">
    <source>
        <dbReference type="Proteomes" id="UP000694542"/>
    </source>
</evidence>
<gene>
    <name evidence="11" type="primary">DEFB122</name>
</gene>
<evidence type="ECO:0000256" key="1">
    <source>
        <dbReference type="ARBA" id="ARBA00004613"/>
    </source>
</evidence>
<name>A0A8C0Z3I5_CANLF</name>
<dbReference type="OrthoDB" id="9827959at2759"/>
<evidence type="ECO:0000256" key="7">
    <source>
        <dbReference type="ARBA" id="ARBA00023022"/>
    </source>
</evidence>
<evidence type="ECO:0000259" key="10">
    <source>
        <dbReference type="Pfam" id="PF13841"/>
    </source>
</evidence>
<protein>
    <recommendedName>
        <fullName evidence="9">Beta-defensin</fullName>
    </recommendedName>
</protein>
<comment type="subcellular location">
    <subcellularLocation>
        <location evidence="1 9">Secreted</location>
    </subcellularLocation>
</comment>
<dbReference type="Ensembl" id="ENSCAFT00040039287.1">
    <property type="protein sequence ID" value="ENSCAFP00040034275.1"/>
    <property type="gene ID" value="ENSCAFG00040021157.1"/>
</dbReference>
<accession>A0A8C0Z3I5</accession>
<keyword evidence="8" id="KW-1015">Disulfide bond</keyword>
<keyword evidence="4 9" id="KW-0929">Antimicrobial</keyword>
<reference evidence="11" key="2">
    <citation type="submission" date="2025-08" db="UniProtKB">
        <authorList>
            <consortium name="Ensembl"/>
        </authorList>
    </citation>
    <scope>IDENTIFICATION</scope>
</reference>
<evidence type="ECO:0000256" key="5">
    <source>
        <dbReference type="ARBA" id="ARBA00022729"/>
    </source>
</evidence>
<organism evidence="11 12">
    <name type="scientific">Canis lupus familiaris</name>
    <name type="common">Dog</name>
    <name type="synonym">Canis familiaris</name>
    <dbReference type="NCBI Taxonomy" id="9615"/>
    <lineage>
        <taxon>Eukaryota</taxon>
        <taxon>Metazoa</taxon>
        <taxon>Chordata</taxon>
        <taxon>Craniata</taxon>
        <taxon>Vertebrata</taxon>
        <taxon>Euteleostomi</taxon>
        <taxon>Mammalia</taxon>
        <taxon>Eutheria</taxon>
        <taxon>Laurasiatheria</taxon>
        <taxon>Carnivora</taxon>
        <taxon>Caniformia</taxon>
        <taxon>Canidae</taxon>
        <taxon>Canis</taxon>
    </lineage>
</organism>
<evidence type="ECO:0000256" key="6">
    <source>
        <dbReference type="ARBA" id="ARBA00022940"/>
    </source>
</evidence>
<comment type="function">
    <text evidence="9">Has antibacterial activity.</text>
</comment>
<dbReference type="RefSeq" id="NP_001019812.3">
    <property type="nucleotide sequence ID" value="NM_001024641.3"/>
</dbReference>
<dbReference type="KEGG" id="cfa:403504"/>
<evidence type="ECO:0000256" key="9">
    <source>
        <dbReference type="RuleBase" id="RU231113"/>
    </source>
</evidence>
<keyword evidence="5 9" id="KW-0732">Signal</keyword>
<dbReference type="PANTHER" id="PTHR15001">
    <property type="entry name" value="BETA-DEFENSIN 123-RELATED"/>
    <property type="match status" value="1"/>
</dbReference>
<dbReference type="CTD" id="245935"/>
<evidence type="ECO:0000256" key="8">
    <source>
        <dbReference type="ARBA" id="ARBA00023157"/>
    </source>
</evidence>
<dbReference type="GO" id="GO:0045087">
    <property type="term" value="P:innate immune response"/>
    <property type="evidence" value="ECO:0007669"/>
    <property type="project" value="InterPro"/>
</dbReference>
<evidence type="ECO:0000256" key="2">
    <source>
        <dbReference type="ARBA" id="ARBA00007371"/>
    </source>
</evidence>
<keyword evidence="6 9" id="KW-0211">Defensin</keyword>
<dbReference type="InterPro" id="IPR025933">
    <property type="entry name" value="Beta_defensin_dom"/>
</dbReference>
<feature type="chain" id="PRO_5034248971" description="Beta-defensin" evidence="9">
    <location>
        <begin position="23"/>
        <end position="99"/>
    </location>
</feature>
<dbReference type="InterPro" id="IPR050544">
    <property type="entry name" value="Beta-defensin"/>
</dbReference>
<comment type="similarity">
    <text evidence="2 9">Belongs to the beta-defensin family.</text>
</comment>
<dbReference type="Proteomes" id="UP000694542">
    <property type="component" value="Chromosome 24"/>
</dbReference>
<dbReference type="PANTHER" id="PTHR15001:SF5">
    <property type="entry name" value="BETA-DEFENSIN"/>
    <property type="match status" value="1"/>
</dbReference>
<evidence type="ECO:0000256" key="4">
    <source>
        <dbReference type="ARBA" id="ARBA00022529"/>
    </source>
</evidence>
<keyword evidence="3 9" id="KW-0964">Secreted</keyword>
<feature type="domain" description="Beta-defensin" evidence="10">
    <location>
        <begin position="24"/>
        <end position="53"/>
    </location>
</feature>